<dbReference type="eggNOG" id="ENOG5033M2T">
    <property type="taxonomic scope" value="Bacteria"/>
</dbReference>
<gene>
    <name evidence="1" type="ORF">NZ47_02165</name>
</gene>
<protein>
    <submittedName>
        <fullName evidence="1">Uncharacterized protein</fullName>
    </submittedName>
</protein>
<proteinExistence type="predicted"/>
<reference evidence="1 2" key="1">
    <citation type="journal article" date="2013" name="PLoS ONE">
        <title>Identification and characterization of three novel lipases belonging to families II and V from Anaerovibrio lipolyticus 5ST.</title>
        <authorList>
            <person name="Prive F."/>
            <person name="Kaderbhai N.N."/>
            <person name="Girdwood S."/>
            <person name="Worgan H.J."/>
            <person name="Pinloche E."/>
            <person name="Scollan N.D."/>
            <person name="Huws S.A."/>
            <person name="Newbold C.J."/>
        </authorList>
    </citation>
    <scope>NUCLEOTIDE SEQUENCE [LARGE SCALE GENOMIC DNA]</scope>
    <source>
        <strain evidence="1 2">5S</strain>
    </source>
</reference>
<keyword evidence="2" id="KW-1185">Reference proteome</keyword>
<organism evidence="1 2">
    <name type="scientific">Anaerovibrio lipolyticus</name>
    <dbReference type="NCBI Taxonomy" id="82374"/>
    <lineage>
        <taxon>Bacteria</taxon>
        <taxon>Bacillati</taxon>
        <taxon>Bacillota</taxon>
        <taxon>Negativicutes</taxon>
        <taxon>Selenomonadales</taxon>
        <taxon>Selenomonadaceae</taxon>
        <taxon>Anaerovibrio</taxon>
    </lineage>
</organism>
<dbReference type="AlphaFoldDB" id="A0A0B2K273"/>
<sequence length="80" mass="9002">MSVDIKQIGDMKIKVVSEDDSISYKDIISDQDAEMDRRAIAAVRSAIEKAKVCNKPIAKFDAETNRAYLEYPDGSREYAN</sequence>
<evidence type="ECO:0000313" key="2">
    <source>
        <dbReference type="Proteomes" id="UP000030993"/>
    </source>
</evidence>
<dbReference type="EMBL" id="JSCE01000041">
    <property type="protein sequence ID" value="KHM52871.1"/>
    <property type="molecule type" value="Genomic_DNA"/>
</dbReference>
<evidence type="ECO:0000313" key="1">
    <source>
        <dbReference type="EMBL" id="KHM52871.1"/>
    </source>
</evidence>
<name>A0A0B2K273_9FIRM</name>
<comment type="caution">
    <text evidence="1">The sequence shown here is derived from an EMBL/GenBank/DDBJ whole genome shotgun (WGS) entry which is preliminary data.</text>
</comment>
<dbReference type="Proteomes" id="UP000030993">
    <property type="component" value="Unassembled WGS sequence"/>
</dbReference>
<accession>A0A0B2K273</accession>
<dbReference type="RefSeq" id="WP_039206065.1">
    <property type="nucleotide sequence ID" value="NZ_JSCE01000041.1"/>
</dbReference>